<dbReference type="Pfam" id="PF02801">
    <property type="entry name" value="Ketoacyl-synt_C"/>
    <property type="match status" value="2"/>
</dbReference>
<keyword evidence="8" id="KW-0808">Transferase</keyword>
<proteinExistence type="inferred from homology"/>
<dbReference type="Gene3D" id="3.40.47.10">
    <property type="match status" value="2"/>
</dbReference>
<dbReference type="InterPro" id="IPR052568">
    <property type="entry name" value="PKS-FAS_Synthase"/>
</dbReference>
<dbReference type="SMART" id="SM00825">
    <property type="entry name" value="PKS_KS"/>
    <property type="match status" value="1"/>
</dbReference>
<feature type="domain" description="Ketosynthase family 3 (KS3)" evidence="10">
    <location>
        <begin position="1"/>
        <end position="487"/>
    </location>
</feature>
<evidence type="ECO:0000256" key="1">
    <source>
        <dbReference type="ARBA" id="ARBA00005194"/>
    </source>
</evidence>
<evidence type="ECO:0000313" key="11">
    <source>
        <dbReference type="EMBL" id="TMM44811.1"/>
    </source>
</evidence>
<dbReference type="InterPro" id="IPR014030">
    <property type="entry name" value="Ketoacyl_synth_N"/>
</dbReference>
<evidence type="ECO:0000256" key="5">
    <source>
        <dbReference type="ARBA" id="ARBA00023098"/>
    </source>
</evidence>
<dbReference type="GO" id="GO:0005737">
    <property type="term" value="C:cytoplasm"/>
    <property type="evidence" value="ECO:0007669"/>
    <property type="project" value="InterPro"/>
</dbReference>
<keyword evidence="12" id="KW-1185">Reference proteome</keyword>
<dbReference type="GO" id="GO:0016746">
    <property type="term" value="F:acyltransferase activity"/>
    <property type="evidence" value="ECO:0007669"/>
    <property type="project" value="InterPro"/>
</dbReference>
<keyword evidence="4" id="KW-0276">Fatty acid metabolism</keyword>
<name>A0A8H2JMK9_9GAMM</name>
<sequence length="2039" mass="223293">MENIAVVGIANLFPGSSAPEEFWQQLLTKQDCRSKATDEQMGADVEKYTGKKGDTDKFYCVHGGYIRGFNFDAQPFCYRDKVTSNNDLNNTGSNSNDLTTEYLTQLDDVNQWSLYVAHQALLDAGYWRSDKLTNCGVILGNLSFPTKSSNHLFMPLYHQVVDDTLKQVIDNEFELTSFAKNKAAYLNGIVHEDNALVAGYPAALLAKAAGLGGAHFSLDAACASSCYSVKLACDYLHTGKADMMLAGAVSGADPMFVNMGFSIFQAYPENNIHAPFDKKSQGLFAGEGAGMMVLKRHSDAVRDGDKIHAIIKGGALSNDGKGEFVLSPNTKGQVLVYERAYENADVNPAEVDYIECHATGTPKGDNVELGSMETFFSRYGLAGESSESHKPLLGSVKSNLGHLLTAAGMPGMTKAIWALNEGKIPGTINLDEPLNSKKGYFGAAQMPTQTIDWPSKNGAMANSQKPRTAGVSVFGFGGANAHLVLQQPTQTISTSNRMAKPAQPLAIVGMDAHFGSADNLSTFKTLLDNNATTFRELPPKRWRGINNNSAVMKALALNKAPMGGYVEDFDIDFLRFKVPPNEQDRLIPQQLMMMKVADNAAKDANLKPGSNVAVLVAMGMELELHQYRGRVNLTSQIEESLLQQGVSLSDEQRQTLTNIAKDGVAFAAQLNQYTSFIGNIMASRISALWDFSGPAITVSAEENSVYRCVELAQNLFQTSDVEAVIIAGVDLAGSVENITLRQHFGELDKGALTQQASDDNPFNHEQWQVGEGAAAFVLKPISELKRVSDQYAYATINSIAFVNDISAQAIEKAASTALAQAGINASDISQVEANASGFIGENEAEKASLPTLYPGKKISSVKSQIGHTFNASGAASIIKVALGLSSKAQGSTQYNAQYSNKAQYTAINGLAKDGSCAHLVLSSSVHGCAKSVNQPENTDNQNGVKKRPQLIKTITLGGNSIEETIIKASEKPSVSSHFFAIKQAFKNRQLMAVAKPNTINLAQIKPRFSQGSNTVQVPQLSQATPSNGTQLTGASGAAVNKSTNVITPTLSQATSLSINQHIAQETATHKAFLTNRQLAQEQIANMIALQVAATQETTLESTVDSSSDHRANTDTLAMTSSSQTKLTPNSTPLPEQATTGYNYAPLQLEERFSKPSDIIWDTDDLVEFAEGDIANVFGEDYRIIDSYSRRVRLPTTDYLLVSRVTALEATVNEYKKSYMCTEYDIPVDAPFLIDGQIPWSVSVESGQCDLLLIAYIGIDFQAKGERVYRLLDCELTFLEEMAFGGETLRYEIHIDSYAKNGEQLLFFFHYDCYVGDKKVLIMRNGCAGFFTDEELKDGKGVIHNDNDKAQLAAAKKSVFTPLMQRNRDIYNYSDMMKLVNGDVAGCFGRSYDQQGRNPSLKFSSKKFLMIERITKIDSAGGHWGLGLLEGQKDLDPQHWYFPCHFKDDQVMAGSLMSEGCGQMAMFYMLSLGMHNDVNNARFQPMPGESQTVRCRGQVLPQHNTLTYRMEVTEMGMQPFPFLKANIDIMLDGKVVVDFKNLSVMISEQDDNSPYPVTLPDNVKLVQGISKPTSEKPLSDSINNELDERGIAPFKHPHRPLMKVISDVNAPKEKGVTPIQHFAAPMVAGQNRVPNQAPFTPWHLFEFATGNISNCFGADFDIYSNKAGKNRVPPRTPCGDLQVVTQIVEVQGERLDLKKQSSCIAEYYVPSDAWYFTKNSHEAWMPYSLIMEIALQPNGFISGYMGTTLKYPDKDLFFRNLDGTGDLIKQVDLRGKTVVNKSVLLSTTMAGGMIVQSFTFELYVKGARVKDKSVAAQSLESHELFYRGTAVFGYFGADALTNQLGIDNGKVTQPWFVDHCVEGKTTTEQVEVINLTDQHLAYYQAPANKPHYKLAGGQMNFIDTVSIVEGGGSGGVAYIYGERTIDASDWFFRYHFHQDPVMPGSLGVEAIIELMQTYALKNDLGKAFANPRFSTPTSVVKWKYRGQITPLNKQMSLDVHITNIVKEAGEVRLIGDANLSKDGLRIYQVKDIVLSIVEAN</sequence>
<dbReference type="SUPFAM" id="SSF54637">
    <property type="entry name" value="Thioesterase/thiol ester dehydrase-isomerase"/>
    <property type="match status" value="4"/>
</dbReference>
<evidence type="ECO:0000256" key="3">
    <source>
        <dbReference type="ARBA" id="ARBA00022516"/>
    </source>
</evidence>
<feature type="domain" description="Ketosynthase family 3 (KS3)" evidence="10">
    <location>
        <begin position="502"/>
        <end position="923"/>
    </location>
</feature>
<dbReference type="GO" id="GO:0006633">
    <property type="term" value="P:fatty acid biosynthetic process"/>
    <property type="evidence" value="ECO:0007669"/>
    <property type="project" value="UniProtKB-UniPathway"/>
</dbReference>
<evidence type="ECO:0000256" key="2">
    <source>
        <dbReference type="ARBA" id="ARBA00006714"/>
    </source>
</evidence>
<keyword evidence="7" id="KW-0456">Lyase</keyword>
<evidence type="ECO:0000313" key="12">
    <source>
        <dbReference type="Proteomes" id="UP000307702"/>
    </source>
</evidence>
<dbReference type="InterPro" id="IPR013114">
    <property type="entry name" value="FabA_FabZ"/>
</dbReference>
<evidence type="ECO:0000256" key="7">
    <source>
        <dbReference type="ARBA" id="ARBA00023239"/>
    </source>
</evidence>
<dbReference type="InterPro" id="IPR016039">
    <property type="entry name" value="Thiolase-like"/>
</dbReference>
<reference evidence="11 12" key="1">
    <citation type="submission" date="2019-05" db="EMBL/GenBank/DDBJ databases">
        <title>Colwellia ponticola sp. nov., isolated from seawater.</title>
        <authorList>
            <person name="Yoon J.-H."/>
        </authorList>
    </citation>
    <scope>NUCLEOTIDE SEQUENCE [LARGE SCALE GENOMIC DNA]</scope>
    <source>
        <strain evidence="11 12">OISW-25</strain>
    </source>
</reference>
<dbReference type="SUPFAM" id="SSF53901">
    <property type="entry name" value="Thiolase-like"/>
    <property type="match status" value="4"/>
</dbReference>
<dbReference type="PANTHER" id="PTHR43074">
    <property type="entry name" value="OMEGA-3 POLYUNSATURATED FATTY ACID SYNTHASE PFAB-RELATED"/>
    <property type="match status" value="1"/>
</dbReference>
<comment type="caution">
    <text evidence="11">The sequence shown here is derived from an EMBL/GenBank/DDBJ whole genome shotgun (WGS) entry which is preliminary data.</text>
</comment>
<dbReference type="InterPro" id="IPR010083">
    <property type="entry name" value="FabA"/>
</dbReference>
<dbReference type="UniPathway" id="UPA00094"/>
<dbReference type="CDD" id="cd01287">
    <property type="entry name" value="FabA"/>
    <property type="match status" value="2"/>
</dbReference>
<keyword evidence="6" id="KW-0275">Fatty acid biosynthesis</keyword>
<keyword evidence="5" id="KW-0443">Lipid metabolism</keyword>
<keyword evidence="3" id="KW-0444">Lipid biosynthesis</keyword>
<dbReference type="RefSeq" id="WP_138623367.1">
    <property type="nucleotide sequence ID" value="NZ_SZVP01000010.1"/>
</dbReference>
<comment type="similarity">
    <text evidence="2">Belongs to the thioester dehydratase family. FabA subfamily.</text>
</comment>
<dbReference type="PANTHER" id="PTHR43074:SF1">
    <property type="entry name" value="BETA-KETOACYL SYNTHASE FAMILY PROTEIN-RELATED"/>
    <property type="match status" value="1"/>
</dbReference>
<evidence type="ECO:0000256" key="9">
    <source>
        <dbReference type="SAM" id="MobiDB-lite"/>
    </source>
</evidence>
<evidence type="ECO:0000259" key="10">
    <source>
        <dbReference type="PROSITE" id="PS52004"/>
    </source>
</evidence>
<dbReference type="InterPro" id="IPR020841">
    <property type="entry name" value="PKS_Beta-ketoAc_synthase_dom"/>
</dbReference>
<dbReference type="CDD" id="cd00833">
    <property type="entry name" value="PKS"/>
    <property type="match status" value="2"/>
</dbReference>
<dbReference type="GO" id="GO:0019171">
    <property type="term" value="F:(3R)-hydroxyacyl-[acyl-carrier-protein] dehydratase activity"/>
    <property type="evidence" value="ECO:0007669"/>
    <property type="project" value="InterPro"/>
</dbReference>
<dbReference type="Pfam" id="PF07977">
    <property type="entry name" value="FabA"/>
    <property type="match status" value="2"/>
</dbReference>
<evidence type="ECO:0000256" key="8">
    <source>
        <dbReference type="RuleBase" id="RU003694"/>
    </source>
</evidence>
<dbReference type="InterPro" id="IPR029069">
    <property type="entry name" value="HotDog_dom_sf"/>
</dbReference>
<organism evidence="11 12">
    <name type="scientific">Colwellia ponticola</name>
    <dbReference type="NCBI Taxonomy" id="2304625"/>
    <lineage>
        <taxon>Bacteria</taxon>
        <taxon>Pseudomonadati</taxon>
        <taxon>Pseudomonadota</taxon>
        <taxon>Gammaproteobacteria</taxon>
        <taxon>Alteromonadales</taxon>
        <taxon>Colwelliaceae</taxon>
        <taxon>Colwellia</taxon>
    </lineage>
</organism>
<feature type="region of interest" description="Disordered" evidence="9">
    <location>
        <begin position="1117"/>
        <end position="1136"/>
    </location>
</feature>
<dbReference type="PROSITE" id="PS52004">
    <property type="entry name" value="KS3_2"/>
    <property type="match status" value="2"/>
</dbReference>
<comment type="similarity">
    <text evidence="8">Belongs to the thiolase-like superfamily. Beta-ketoacyl-ACP synthases family.</text>
</comment>
<accession>A0A8H2JMK9</accession>
<gene>
    <name evidence="11" type="ORF">FCS21_11120</name>
</gene>
<dbReference type="EMBL" id="SZVP01000010">
    <property type="protein sequence ID" value="TMM44811.1"/>
    <property type="molecule type" value="Genomic_DNA"/>
</dbReference>
<dbReference type="Pfam" id="PF00109">
    <property type="entry name" value="ketoacyl-synt"/>
    <property type="match status" value="2"/>
</dbReference>
<dbReference type="InterPro" id="IPR014031">
    <property type="entry name" value="Ketoacyl_synth_C"/>
</dbReference>
<evidence type="ECO:0000256" key="6">
    <source>
        <dbReference type="ARBA" id="ARBA00023160"/>
    </source>
</evidence>
<dbReference type="Gene3D" id="3.10.129.10">
    <property type="entry name" value="Hotdog Thioesterase"/>
    <property type="match status" value="4"/>
</dbReference>
<dbReference type="OrthoDB" id="9778690at2"/>
<dbReference type="Proteomes" id="UP000307702">
    <property type="component" value="Unassembled WGS sequence"/>
</dbReference>
<evidence type="ECO:0000256" key="4">
    <source>
        <dbReference type="ARBA" id="ARBA00022832"/>
    </source>
</evidence>
<protein>
    <submittedName>
        <fullName evidence="11">3-hydroxyacyl-[acyl-carrier-protein] dehydratase FabA</fullName>
    </submittedName>
</protein>
<comment type="pathway">
    <text evidence="1">Lipid metabolism; fatty acid biosynthesis.</text>
</comment>